<evidence type="ECO:0000256" key="8">
    <source>
        <dbReference type="ARBA" id="ARBA00022777"/>
    </source>
</evidence>
<dbReference type="CDD" id="cd14081">
    <property type="entry name" value="STKc_BRSK1_2"/>
    <property type="match status" value="1"/>
</dbReference>
<evidence type="ECO:0000256" key="11">
    <source>
        <dbReference type="ARBA" id="ARBA00048679"/>
    </source>
</evidence>
<feature type="region of interest" description="Disordered" evidence="14">
    <location>
        <begin position="599"/>
        <end position="634"/>
    </location>
</feature>
<keyword evidence="9 12" id="KW-0067">ATP-binding</keyword>
<dbReference type="GO" id="GO:0004674">
    <property type="term" value="F:protein serine/threonine kinase activity"/>
    <property type="evidence" value="ECO:0007669"/>
    <property type="project" value="UniProtKB-KW"/>
</dbReference>
<comment type="subcellular location">
    <subcellularLocation>
        <location evidence="1">Bud neck</location>
    </subcellularLocation>
</comment>
<dbReference type="OMA" id="HLPFNDD"/>
<comment type="catalytic activity">
    <reaction evidence="10">
        <text>L-threonyl-[protein] + ATP = O-phospho-L-threonyl-[protein] + ADP + H(+)</text>
        <dbReference type="Rhea" id="RHEA:46608"/>
        <dbReference type="Rhea" id="RHEA-COMP:11060"/>
        <dbReference type="Rhea" id="RHEA-COMP:11605"/>
        <dbReference type="ChEBI" id="CHEBI:15378"/>
        <dbReference type="ChEBI" id="CHEBI:30013"/>
        <dbReference type="ChEBI" id="CHEBI:30616"/>
        <dbReference type="ChEBI" id="CHEBI:61977"/>
        <dbReference type="ChEBI" id="CHEBI:456216"/>
        <dbReference type="EC" id="2.7.11.1"/>
    </reaction>
</comment>
<feature type="region of interest" description="Disordered" evidence="14">
    <location>
        <begin position="523"/>
        <end position="544"/>
    </location>
</feature>
<dbReference type="GO" id="GO:0000144">
    <property type="term" value="C:cellular bud neck septin ring"/>
    <property type="evidence" value="ECO:0007669"/>
    <property type="project" value="EnsemblFungi"/>
</dbReference>
<dbReference type="GO" id="GO:0044879">
    <property type="term" value="P:mitotic morphogenesis checkpoint signaling"/>
    <property type="evidence" value="ECO:0007669"/>
    <property type="project" value="EnsemblFungi"/>
</dbReference>
<dbReference type="GO" id="GO:1900481">
    <property type="term" value="P:negative regulation of diacylglycerol biosynthetic process"/>
    <property type="evidence" value="ECO:0007669"/>
    <property type="project" value="EnsemblFungi"/>
</dbReference>
<dbReference type="SUPFAM" id="SSF56112">
    <property type="entry name" value="Protein kinase-like (PK-like)"/>
    <property type="match status" value="1"/>
</dbReference>
<dbReference type="OrthoDB" id="504170at2759"/>
<dbReference type="FunFam" id="1.10.510.10:FF:000394">
    <property type="entry name" value="Serine/threonine-protein kinase HSL1"/>
    <property type="match status" value="1"/>
</dbReference>
<accession>G0V6N9</accession>
<evidence type="ECO:0000256" key="9">
    <source>
        <dbReference type="ARBA" id="ARBA00022840"/>
    </source>
</evidence>
<dbReference type="InterPro" id="IPR000719">
    <property type="entry name" value="Prot_kinase_dom"/>
</dbReference>
<sequence length="1461" mass="163464">MAISMSIPKNITKHHYFHHAHPSAAAKQAAKNAMAKKESIDKKPVKYVPKDSNAKTNAHLERVIQSVNDATKRLSQQDSQFSTSTDTKSSKRKSRDTVGPWKLGKTLGKGSSGRVRLAKNIETGQLAAIKIVPKKHKLFMKSSHSNVSFFSAASNSNSNISTLATSPPMNNGSEKNQPNPYGIEREIVIMKLISHPNVMALYEVWENKSELYLVLEYVDGGELFDYLVSKGKLSEKEAVHYFKQIIQGVSYCHSFNICHRDLKPENLLLDKKNKSIKIADFGMAALELPNKLLQTSCGSPHYASPEIVMGKSYHGGPSDVWSCGIILFALLTGHLPFNDDNIKKLLLKVQAGKFRMPSTLSPEAQDLISRILVIDPSKRITTDRILNHPLILKYEPAGKNMVSGKSNSDLHVLEHISPQPISLTSRNDIDASILKNLQILWHGTSRELIIAKLLQTPMSEEKLFYSLLWQYKQRHTIQPIKQKEQTSLPVPKMISSLSHTPLVAKLQHAKSDTSKIVIINEQDETEVEEGDKENKENNTPKLLQKPQFSIPSLNQTKNSEHIEELPSLPPAVPIFTASSSRSFSRSFSTTSLHSKKLMSTSTSKKSISKSASKRTLRVSASKGNLHKSLSKKSLAIPNKRRTLHNSESKRSLYSLQSISKRSINLNEFVAEDIPLPANSVNVLKGSASSKSLSSNNDFEILCEQILFGNALDKIMEEEEEREEIEANKDGNEVSPTNLIQSDETVIKNSDFPTTEQTTTTPSNVFMNASSVSMDTSMERENNYPDMKPMFALSGPALNENSPLASILNRNRNPTKQETTTRVPLKDVTNRPEFNEMYKIDKSNFSKNAEQLQQKKNSIPGDYNLRITSEPPVSDKSHSLDPRRNFSQPNGVDVLESMLKMLKSKPASNKKLKDYENVPSSTSQPPLKEETILQNTASELQPTVTNNSDSDPSVLAQSSIIHNPLLSLPSGLLNSSMTFKNLNQFLTDESDGAELLPESKTLSRLRSSTLRRTQSRTKLSEILVQENDGGHKHTISSTSNADSDFNEFSDLSFAMDIQPKIFKAQAVQITNNGNIDHPLKQYNHDIRIHTPTANDSAINIFEDPLADSSSYETTSTESLSDRNVPKKAVSIDTLNTTNVMTSPADVRVSLYVNNQQTSANDLPRETTEEIISKFKLSPEKPTSIEKRFSDLLKPSNISTISEGAASMFKDLEEEESSIQSNVLPIAKGAQRSKSVYTNNKDPENRVTMLFDEEEYDCRKNVEQLYKEDVENCIIEEEEEGGELNIKRKQLPNESAKLEVDKEKKATKLPTVTKDTKKESTKFENRPSSYSKQNWFSKLFDGFKTHSTGNKIAIDHMTSIPFDDVHMITLSEFGKGGIDYQLKKLDRKGSRENVEYDCNFVKGNFKFKIKIVGTGVSRSEQKGSTLITIKRRGRNTNSHSEASFKTFNNDITRILREMEATRA</sequence>
<reference key="2">
    <citation type="submission" date="2011-08" db="EMBL/GenBank/DDBJ databases">
        <title>Genome sequence of Naumovozyma castellii.</title>
        <authorList>
            <person name="Gordon J.L."/>
            <person name="Armisen D."/>
            <person name="Proux-Wera E."/>
            <person name="OhEigeartaigh S.S."/>
            <person name="Byrne K.P."/>
            <person name="Wolfe K.H."/>
        </authorList>
    </citation>
    <scope>NUCLEOTIDE SEQUENCE</scope>
    <source>
        <strain>Type strain:CBS 4309</strain>
    </source>
</reference>
<dbReference type="KEGG" id="ncs:NCAS_0A05770"/>
<evidence type="ECO:0000256" key="6">
    <source>
        <dbReference type="ARBA" id="ARBA00022679"/>
    </source>
</evidence>
<evidence type="ECO:0000256" key="7">
    <source>
        <dbReference type="ARBA" id="ARBA00022741"/>
    </source>
</evidence>
<feature type="compositionally biased region" description="Low complexity" evidence="14">
    <location>
        <begin position="76"/>
        <end position="87"/>
    </location>
</feature>
<organism evidence="16 17">
    <name type="scientific">Naumovozyma castellii</name>
    <name type="common">Yeast</name>
    <name type="synonym">Saccharomyces castellii</name>
    <dbReference type="NCBI Taxonomy" id="27288"/>
    <lineage>
        <taxon>Eukaryota</taxon>
        <taxon>Fungi</taxon>
        <taxon>Dikarya</taxon>
        <taxon>Ascomycota</taxon>
        <taxon>Saccharomycotina</taxon>
        <taxon>Saccharomycetes</taxon>
        <taxon>Saccharomycetales</taxon>
        <taxon>Saccharomycetaceae</taxon>
        <taxon>Naumovozyma</taxon>
    </lineage>
</organism>
<dbReference type="HOGENOM" id="CLU_003225_1_2_1"/>
<dbReference type="InParanoid" id="G0V6N9"/>
<evidence type="ECO:0000256" key="13">
    <source>
        <dbReference type="SAM" id="Coils"/>
    </source>
</evidence>
<evidence type="ECO:0000313" key="17">
    <source>
        <dbReference type="Proteomes" id="UP000001640"/>
    </source>
</evidence>
<feature type="region of interest" description="Disordered" evidence="14">
    <location>
        <begin position="71"/>
        <end position="112"/>
    </location>
</feature>
<keyword evidence="6" id="KW-0808">Transferase</keyword>
<evidence type="ECO:0000259" key="15">
    <source>
        <dbReference type="PROSITE" id="PS50011"/>
    </source>
</evidence>
<evidence type="ECO:0000256" key="5">
    <source>
        <dbReference type="ARBA" id="ARBA00022553"/>
    </source>
</evidence>
<dbReference type="SMART" id="SM00220">
    <property type="entry name" value="S_TKc"/>
    <property type="match status" value="1"/>
</dbReference>
<dbReference type="Pfam" id="PF00069">
    <property type="entry name" value="Pkinase"/>
    <property type="match status" value="1"/>
</dbReference>
<feature type="compositionally biased region" description="Polar residues" evidence="14">
    <location>
        <begin position="844"/>
        <end position="856"/>
    </location>
</feature>
<proteinExistence type="inferred from homology"/>
<dbReference type="eggNOG" id="KOG0588">
    <property type="taxonomic scope" value="Eukaryota"/>
</dbReference>
<dbReference type="GO" id="GO:0000086">
    <property type="term" value="P:G2/M transition of mitotic cell cycle"/>
    <property type="evidence" value="ECO:0007669"/>
    <property type="project" value="EnsemblFungi"/>
</dbReference>
<keyword evidence="8" id="KW-0418">Kinase</keyword>
<dbReference type="Proteomes" id="UP000001640">
    <property type="component" value="Chromosome 1"/>
</dbReference>
<dbReference type="EMBL" id="HE576752">
    <property type="protein sequence ID" value="CCC67135.1"/>
    <property type="molecule type" value="Genomic_DNA"/>
</dbReference>
<evidence type="ECO:0000256" key="2">
    <source>
        <dbReference type="ARBA" id="ARBA00010791"/>
    </source>
</evidence>
<dbReference type="GeneID" id="96900616"/>
<keyword evidence="13" id="KW-0175">Coiled coil</keyword>
<feature type="domain" description="Protein kinase" evidence="15">
    <location>
        <begin position="101"/>
        <end position="391"/>
    </location>
</feature>
<feature type="region of interest" description="Disordered" evidence="14">
    <location>
        <begin position="844"/>
        <end position="889"/>
    </location>
</feature>
<feature type="compositionally biased region" description="Low complexity" evidence="14">
    <location>
        <begin position="599"/>
        <end position="610"/>
    </location>
</feature>
<dbReference type="GO" id="GO:0005524">
    <property type="term" value="F:ATP binding"/>
    <property type="evidence" value="ECO:0007669"/>
    <property type="project" value="UniProtKB-UniRule"/>
</dbReference>
<dbReference type="RefSeq" id="XP_003673518.1">
    <property type="nucleotide sequence ID" value="XM_003673470.1"/>
</dbReference>
<evidence type="ECO:0000256" key="10">
    <source>
        <dbReference type="ARBA" id="ARBA00047899"/>
    </source>
</evidence>
<evidence type="ECO:0000256" key="4">
    <source>
        <dbReference type="ARBA" id="ARBA00022527"/>
    </source>
</evidence>
<feature type="compositionally biased region" description="Basic and acidic residues" evidence="14">
    <location>
        <begin position="872"/>
        <end position="883"/>
    </location>
</feature>
<dbReference type="InterPro" id="IPR008271">
    <property type="entry name" value="Ser/Thr_kinase_AS"/>
</dbReference>
<comment type="catalytic activity">
    <reaction evidence="11">
        <text>L-seryl-[protein] + ATP = O-phospho-L-seryl-[protein] + ADP + H(+)</text>
        <dbReference type="Rhea" id="RHEA:17989"/>
        <dbReference type="Rhea" id="RHEA-COMP:9863"/>
        <dbReference type="Rhea" id="RHEA-COMP:11604"/>
        <dbReference type="ChEBI" id="CHEBI:15378"/>
        <dbReference type="ChEBI" id="CHEBI:29999"/>
        <dbReference type="ChEBI" id="CHEBI:30616"/>
        <dbReference type="ChEBI" id="CHEBI:83421"/>
        <dbReference type="ChEBI" id="CHEBI:456216"/>
        <dbReference type="EC" id="2.7.11.1"/>
    </reaction>
</comment>
<dbReference type="STRING" id="1064592.G0V6N9"/>
<feature type="compositionally biased region" description="Low complexity" evidence="14">
    <location>
        <begin position="102"/>
        <end position="112"/>
    </location>
</feature>
<dbReference type="PROSITE" id="PS00108">
    <property type="entry name" value="PROTEIN_KINASE_ST"/>
    <property type="match status" value="1"/>
</dbReference>
<feature type="region of interest" description="Disordered" evidence="14">
    <location>
        <begin position="905"/>
        <end position="926"/>
    </location>
</feature>
<dbReference type="GO" id="GO:0030163">
    <property type="term" value="P:protein catabolic process"/>
    <property type="evidence" value="ECO:0007669"/>
    <property type="project" value="EnsemblFungi"/>
</dbReference>
<keyword evidence="4" id="KW-0723">Serine/threonine-protein kinase</keyword>
<dbReference type="EC" id="2.7.11.1" evidence="3"/>
<evidence type="ECO:0000256" key="12">
    <source>
        <dbReference type="PROSITE-ProRule" id="PRU10141"/>
    </source>
</evidence>
<reference evidence="16 17" key="1">
    <citation type="journal article" date="2011" name="Proc. Natl. Acad. Sci. U.S.A.">
        <title>Evolutionary erosion of yeast sex chromosomes by mating-type switching accidents.</title>
        <authorList>
            <person name="Gordon J.L."/>
            <person name="Armisen D."/>
            <person name="Proux-Wera E."/>
            <person name="Oheigeartaigh S.S."/>
            <person name="Byrne K.P."/>
            <person name="Wolfe K.H."/>
        </authorList>
    </citation>
    <scope>NUCLEOTIDE SEQUENCE [LARGE SCALE GENOMIC DNA]</scope>
    <source>
        <strain evidence="17">ATCC 76901 / BCRC 22586 / CBS 4309 / NBRC 1992 / NRRL Y-12630</strain>
    </source>
</reference>
<comment type="similarity">
    <text evidence="2">Belongs to the protein kinase superfamily. CAMK Ser/Thr protein kinase family. NIM1 subfamily.</text>
</comment>
<dbReference type="FunCoup" id="G0V6N9">
    <property type="interactions" value="627"/>
</dbReference>
<keyword evidence="17" id="KW-1185">Reference proteome</keyword>
<evidence type="ECO:0000313" key="16">
    <source>
        <dbReference type="EMBL" id="CCC67135.1"/>
    </source>
</evidence>
<name>G0V6N9_NAUCA</name>
<feature type="coiled-coil region" evidence="13">
    <location>
        <begin position="707"/>
        <end position="734"/>
    </location>
</feature>
<dbReference type="PANTHER" id="PTHR24346">
    <property type="entry name" value="MAP/MICROTUBULE AFFINITY-REGULATING KINASE"/>
    <property type="match status" value="1"/>
</dbReference>
<gene>
    <name evidence="16" type="primary">NCAS0A05770</name>
    <name evidence="16" type="ordered locus">NCAS_0A05770</name>
</gene>
<feature type="binding site" evidence="12">
    <location>
        <position position="135"/>
    </location>
    <ligand>
        <name>ATP</name>
        <dbReference type="ChEBI" id="CHEBI:30616"/>
    </ligand>
</feature>
<dbReference type="PANTHER" id="PTHR24346:SF82">
    <property type="entry name" value="KP78A-RELATED"/>
    <property type="match status" value="1"/>
</dbReference>
<dbReference type="PROSITE" id="PS00107">
    <property type="entry name" value="PROTEIN_KINASE_ATP"/>
    <property type="match status" value="1"/>
</dbReference>
<evidence type="ECO:0000256" key="14">
    <source>
        <dbReference type="SAM" id="MobiDB-lite"/>
    </source>
</evidence>
<keyword evidence="7 12" id="KW-0547">Nucleotide-binding</keyword>
<dbReference type="InterPro" id="IPR011009">
    <property type="entry name" value="Kinase-like_dom_sf"/>
</dbReference>
<evidence type="ECO:0000256" key="3">
    <source>
        <dbReference type="ARBA" id="ARBA00012513"/>
    </source>
</evidence>
<dbReference type="Gene3D" id="1.10.510.10">
    <property type="entry name" value="Transferase(Phosphotransferase) domain 1"/>
    <property type="match status" value="1"/>
</dbReference>
<dbReference type="Gene3D" id="3.30.200.20">
    <property type="entry name" value="Phosphorylase Kinase, domain 1"/>
    <property type="match status" value="1"/>
</dbReference>
<protein>
    <recommendedName>
        <fullName evidence="3">non-specific serine/threonine protein kinase</fullName>
        <ecNumber evidence="3">2.7.11.1</ecNumber>
    </recommendedName>
</protein>
<evidence type="ECO:0000256" key="1">
    <source>
        <dbReference type="ARBA" id="ARBA00004266"/>
    </source>
</evidence>
<dbReference type="GO" id="GO:1902935">
    <property type="term" value="P:protein localization to septin ring"/>
    <property type="evidence" value="ECO:0007669"/>
    <property type="project" value="EnsemblFungi"/>
</dbReference>
<dbReference type="InterPro" id="IPR017441">
    <property type="entry name" value="Protein_kinase_ATP_BS"/>
</dbReference>
<dbReference type="PROSITE" id="PS50011">
    <property type="entry name" value="PROTEIN_KINASE_DOM"/>
    <property type="match status" value="1"/>
</dbReference>
<keyword evidence="5" id="KW-0597">Phosphoprotein</keyword>